<dbReference type="PANTHER" id="PTHR43358:SF4">
    <property type="entry name" value="ALPHA_BETA HYDROLASE FOLD-1 DOMAIN-CONTAINING PROTEIN"/>
    <property type="match status" value="1"/>
</dbReference>
<dbReference type="PATRIC" id="fig|1234409.3.peg.1199"/>
<organism evidence="3 4">
    <name type="scientific">Catellicoccus marimammalium M35/04/3</name>
    <dbReference type="NCBI Taxonomy" id="1234409"/>
    <lineage>
        <taxon>Bacteria</taxon>
        <taxon>Bacillati</taxon>
        <taxon>Bacillota</taxon>
        <taxon>Bacilli</taxon>
        <taxon>Lactobacillales</taxon>
        <taxon>Enterococcaceae</taxon>
        <taxon>Catellicoccus</taxon>
    </lineage>
</organism>
<gene>
    <name evidence="3" type="ORF">C683_1247</name>
</gene>
<keyword evidence="1" id="KW-1133">Transmembrane helix</keyword>
<dbReference type="PANTHER" id="PTHR43358">
    <property type="entry name" value="ALPHA/BETA-HYDROLASE"/>
    <property type="match status" value="1"/>
</dbReference>
<dbReference type="eggNOG" id="COG1073">
    <property type="taxonomic scope" value="Bacteria"/>
</dbReference>
<dbReference type="OrthoDB" id="9776685at2"/>
<dbReference type="Gene3D" id="3.40.50.1820">
    <property type="entry name" value="alpha/beta hydrolase"/>
    <property type="match status" value="1"/>
</dbReference>
<dbReference type="STRING" id="1234409.C683_1247"/>
<dbReference type="InterPro" id="IPR029058">
    <property type="entry name" value="AB_hydrolase_fold"/>
</dbReference>
<dbReference type="AlphaFoldDB" id="K8ZAB6"/>
<evidence type="ECO:0000313" key="3">
    <source>
        <dbReference type="EMBL" id="EKU26972.1"/>
    </source>
</evidence>
<name>K8ZAB6_9ENTE</name>
<dbReference type="Pfam" id="PF00326">
    <property type="entry name" value="Peptidase_S9"/>
    <property type="match status" value="1"/>
</dbReference>
<protein>
    <recommendedName>
        <fullName evidence="2">Peptidase S9 prolyl oligopeptidase catalytic domain-containing protein</fullName>
    </recommendedName>
</protein>
<reference evidence="3 4" key="1">
    <citation type="journal article" date="2013" name="Genome Announc.">
        <title>Draft Genome Sequence of Catellicoccus marimammalium, a Novel Species Commonly Found in Gull Feces.</title>
        <authorList>
            <person name="Weigand M.R."/>
            <person name="Ryu H."/>
            <person name="Bozcek L."/>
            <person name="Konstantinidis K.T."/>
            <person name="Santo Domingo J.W."/>
        </authorList>
    </citation>
    <scope>NUCLEOTIDE SEQUENCE [LARGE SCALE GENOMIC DNA]</scope>
    <source>
        <strain evidence="3 4">M35/04/3</strain>
    </source>
</reference>
<evidence type="ECO:0000313" key="4">
    <source>
        <dbReference type="Proteomes" id="UP000016057"/>
    </source>
</evidence>
<evidence type="ECO:0000259" key="2">
    <source>
        <dbReference type="Pfam" id="PF00326"/>
    </source>
</evidence>
<proteinExistence type="predicted"/>
<dbReference type="Proteomes" id="UP000016057">
    <property type="component" value="Unassembled WGS sequence"/>
</dbReference>
<feature type="domain" description="Peptidase S9 prolyl oligopeptidase catalytic" evidence="2">
    <location>
        <begin position="151"/>
        <end position="316"/>
    </location>
</feature>
<dbReference type="SUPFAM" id="SSF53474">
    <property type="entry name" value="alpha/beta-Hydrolases"/>
    <property type="match status" value="1"/>
</dbReference>
<accession>K8ZAB6</accession>
<keyword evidence="4" id="KW-1185">Reference proteome</keyword>
<dbReference type="InterPro" id="IPR001375">
    <property type="entry name" value="Peptidase_S9_cat"/>
</dbReference>
<evidence type="ECO:0000256" key="1">
    <source>
        <dbReference type="SAM" id="Phobius"/>
    </source>
</evidence>
<dbReference type="GO" id="GO:0006508">
    <property type="term" value="P:proteolysis"/>
    <property type="evidence" value="ECO:0007669"/>
    <property type="project" value="InterPro"/>
</dbReference>
<dbReference type="RefSeq" id="WP_009492124.1">
    <property type="nucleotide sequence ID" value="NZ_AMYT01000022.1"/>
</dbReference>
<comment type="caution">
    <text evidence="3">The sequence shown here is derived from an EMBL/GenBank/DDBJ whole genome shotgun (WGS) entry which is preliminary data.</text>
</comment>
<dbReference type="EMBL" id="AMYT01000022">
    <property type="protein sequence ID" value="EKU26972.1"/>
    <property type="molecule type" value="Genomic_DNA"/>
</dbReference>
<sequence>MKKRNKWIAVISVLVGLTVIGGYGGIRYLFDYAIVRDEKDFMSSGDASGTSEPAKPYEKWTFLNTKPKYMTQKTEDGLTLKGVYLRNNEQKVQGNRKLMILVHGYTSNGKLLEQYAKLFYGKGYDLFLPDARAHGMSEGKYIGFGWPDRIDLLHWIKQMIAYYDDKVDIGLWGISMGGAEVMMVSGEKLPKQVKCIIEDCGYSSTKEEMEYQLKEMFHLPSFPIIPLASAYTEHRVGYNFYESSAVEQLKKNHLPMLFIHGSKDDFVPTEMVEEVYEASKGPKEKVIFPGAGHAKSYQSNPKRYEKVVFQFLDQYLPVKEKSKK</sequence>
<keyword evidence="1" id="KW-0472">Membrane</keyword>
<dbReference type="InterPro" id="IPR052920">
    <property type="entry name" value="DNA-binding_regulatory"/>
</dbReference>
<keyword evidence="1" id="KW-0812">Transmembrane</keyword>
<dbReference type="GO" id="GO:0008236">
    <property type="term" value="F:serine-type peptidase activity"/>
    <property type="evidence" value="ECO:0007669"/>
    <property type="project" value="InterPro"/>
</dbReference>
<feature type="transmembrane region" description="Helical" evidence="1">
    <location>
        <begin position="7"/>
        <end position="30"/>
    </location>
</feature>